<evidence type="ECO:0000259" key="5">
    <source>
        <dbReference type="PROSITE" id="PS50968"/>
    </source>
</evidence>
<dbReference type="EMBL" id="PSNW01000013">
    <property type="protein sequence ID" value="PPE72347.1"/>
    <property type="molecule type" value="Genomic_DNA"/>
</dbReference>
<gene>
    <name evidence="3 6" type="primary">gcvH</name>
    <name evidence="6" type="ORF">C3942_18705</name>
</gene>
<comment type="subunit">
    <text evidence="3">The glycine cleavage system is composed of four proteins: P, T, L and H.</text>
</comment>
<dbReference type="Proteomes" id="UP000238220">
    <property type="component" value="Unassembled WGS sequence"/>
</dbReference>
<dbReference type="InterPro" id="IPR002930">
    <property type="entry name" value="GCV_H"/>
</dbReference>
<dbReference type="GO" id="GO:0005960">
    <property type="term" value="C:glycine cleavage complex"/>
    <property type="evidence" value="ECO:0007669"/>
    <property type="project" value="InterPro"/>
</dbReference>
<dbReference type="InterPro" id="IPR000089">
    <property type="entry name" value="Biotin_lipoyl"/>
</dbReference>
<proteinExistence type="inferred from homology"/>
<evidence type="ECO:0000313" key="7">
    <source>
        <dbReference type="Proteomes" id="UP000238220"/>
    </source>
</evidence>
<dbReference type="Pfam" id="PF01597">
    <property type="entry name" value="GCV_H"/>
    <property type="match status" value="1"/>
</dbReference>
<keyword evidence="2 3" id="KW-0450">Lipoyl</keyword>
<dbReference type="PANTHER" id="PTHR11715:SF3">
    <property type="entry name" value="GLYCINE CLEAVAGE SYSTEM H PROTEIN-RELATED"/>
    <property type="match status" value="1"/>
</dbReference>
<dbReference type="GO" id="GO:0005829">
    <property type="term" value="C:cytosol"/>
    <property type="evidence" value="ECO:0007669"/>
    <property type="project" value="TreeGrafter"/>
</dbReference>
<dbReference type="OrthoDB" id="9796712at2"/>
<dbReference type="NCBIfam" id="TIGR00527">
    <property type="entry name" value="gcvH"/>
    <property type="match status" value="1"/>
</dbReference>
<evidence type="ECO:0000256" key="3">
    <source>
        <dbReference type="HAMAP-Rule" id="MF_00272"/>
    </source>
</evidence>
<dbReference type="AlphaFoldDB" id="A0A2S5TBX7"/>
<dbReference type="RefSeq" id="WP_104231896.1">
    <property type="nucleotide sequence ID" value="NZ_PSNW01000013.1"/>
</dbReference>
<comment type="function">
    <text evidence="3">The glycine cleavage system catalyzes the degradation of glycine. The H protein shuttles the methylamine group of glycine from the P protein to the T protein.</text>
</comment>
<name>A0A2S5TBX7_9GAMM</name>
<dbReference type="PROSITE" id="PS50968">
    <property type="entry name" value="BIOTINYL_LIPOYL"/>
    <property type="match status" value="1"/>
</dbReference>
<dbReference type="NCBIfam" id="NF002270">
    <property type="entry name" value="PRK01202.1"/>
    <property type="match status" value="1"/>
</dbReference>
<dbReference type="InterPro" id="IPR017453">
    <property type="entry name" value="GCV_H_sub"/>
</dbReference>
<evidence type="ECO:0000256" key="1">
    <source>
        <dbReference type="ARBA" id="ARBA00009249"/>
    </source>
</evidence>
<evidence type="ECO:0000313" key="6">
    <source>
        <dbReference type="EMBL" id="PPE72347.1"/>
    </source>
</evidence>
<feature type="domain" description="Lipoyl-binding" evidence="5">
    <location>
        <begin position="24"/>
        <end position="106"/>
    </location>
</feature>
<comment type="cofactor">
    <cofactor evidence="3">
        <name>(R)-lipoate</name>
        <dbReference type="ChEBI" id="CHEBI:83088"/>
    </cofactor>
    <text evidence="3">Binds 1 lipoyl cofactor covalently.</text>
</comment>
<dbReference type="PROSITE" id="PS00189">
    <property type="entry name" value="LIPOYL"/>
    <property type="match status" value="1"/>
</dbReference>
<dbReference type="SUPFAM" id="SSF51230">
    <property type="entry name" value="Single hybrid motif"/>
    <property type="match status" value="1"/>
</dbReference>
<dbReference type="InterPro" id="IPR011053">
    <property type="entry name" value="Single_hybrid_motif"/>
</dbReference>
<dbReference type="PANTHER" id="PTHR11715">
    <property type="entry name" value="GLYCINE CLEAVAGE SYSTEM H PROTEIN"/>
    <property type="match status" value="1"/>
</dbReference>
<comment type="caution">
    <text evidence="6">The sequence shown here is derived from an EMBL/GenBank/DDBJ whole genome shotgun (WGS) entry which is preliminary data.</text>
</comment>
<keyword evidence="7" id="KW-1185">Reference proteome</keyword>
<dbReference type="GO" id="GO:0009249">
    <property type="term" value="P:protein lipoylation"/>
    <property type="evidence" value="ECO:0007669"/>
    <property type="project" value="TreeGrafter"/>
</dbReference>
<evidence type="ECO:0000256" key="4">
    <source>
        <dbReference type="PIRSR" id="PIRSR617453-50"/>
    </source>
</evidence>
<feature type="modified residue" description="N6-lipoyllysine" evidence="3 4">
    <location>
        <position position="65"/>
    </location>
</feature>
<comment type="similarity">
    <text evidence="1 3">Belongs to the GcvH family.</text>
</comment>
<reference evidence="6 7" key="1">
    <citation type="submission" date="2018-02" db="EMBL/GenBank/DDBJ databases">
        <title>Genome sequencing of Solimonas sp. HR-BB.</title>
        <authorList>
            <person name="Lee Y."/>
            <person name="Jeon C.O."/>
        </authorList>
    </citation>
    <scope>NUCLEOTIDE SEQUENCE [LARGE SCALE GENOMIC DNA]</scope>
    <source>
        <strain evidence="6 7">HR-BB</strain>
    </source>
</reference>
<dbReference type="HAMAP" id="MF_00272">
    <property type="entry name" value="GcvH"/>
    <property type="match status" value="1"/>
</dbReference>
<dbReference type="GO" id="GO:0019464">
    <property type="term" value="P:glycine decarboxylation via glycine cleavage system"/>
    <property type="evidence" value="ECO:0007669"/>
    <property type="project" value="UniProtKB-UniRule"/>
</dbReference>
<dbReference type="InterPro" id="IPR033753">
    <property type="entry name" value="GCV_H/Fam206"/>
</dbReference>
<sequence>MSNIPANLKYVKTHEWLRAEADGSITIGITDYAQNSLGDLVFVEVPKPGRKVAADEACSVVESVKAASDVYAPIAGEVIAANDKLGNAPELLNSDPYGEGWLFRIKPADAGALAGLLDAAGYESFIKTL</sequence>
<dbReference type="CDD" id="cd06848">
    <property type="entry name" value="GCS_H"/>
    <property type="match status" value="1"/>
</dbReference>
<dbReference type="InterPro" id="IPR003016">
    <property type="entry name" value="2-oxoA_DH_lipoyl-BS"/>
</dbReference>
<accession>A0A2S5TBX7</accession>
<dbReference type="Gene3D" id="2.40.50.100">
    <property type="match status" value="1"/>
</dbReference>
<protein>
    <recommendedName>
        <fullName evidence="3">Glycine cleavage system H protein</fullName>
    </recommendedName>
</protein>
<evidence type="ECO:0000256" key="2">
    <source>
        <dbReference type="ARBA" id="ARBA00022823"/>
    </source>
</evidence>
<organism evidence="6 7">
    <name type="scientific">Solimonas fluminis</name>
    <dbReference type="NCBI Taxonomy" id="2086571"/>
    <lineage>
        <taxon>Bacteria</taxon>
        <taxon>Pseudomonadati</taxon>
        <taxon>Pseudomonadota</taxon>
        <taxon>Gammaproteobacteria</taxon>
        <taxon>Nevskiales</taxon>
        <taxon>Nevskiaceae</taxon>
        <taxon>Solimonas</taxon>
    </lineage>
</organism>